<dbReference type="Gene3D" id="1.10.3450.10">
    <property type="entry name" value="TTHA0068-like"/>
    <property type="match status" value="1"/>
</dbReference>
<sequence length="256" mass="29060">MALGLKFLLLSSLSSHSPAFIVHNSPNYKSPSNFPSPNLNKKAPSQQLTPASSNPTRSRFCISYRYNYNTQYEDEDEDCCSFDEAVALFNTREYYKCHDFLEALWIKAEDPTRTLVHGILQCAVGFHHLFNQNHKGAMMELGEGLCKLRKMNFQSGPFHQFEQDISAVLQFIYQTQIELAACTDDLCLAMDQSERSYQLLGRYGAGQLLYNIEKDPMDGSMCIVFCPRKSYASADPPRVKLPILEATKQHLVAHQP</sequence>
<dbReference type="EMBL" id="JAAGAX010000008">
    <property type="protein sequence ID" value="KAF2305402.1"/>
    <property type="molecule type" value="Genomic_DNA"/>
</dbReference>
<proteinExistence type="predicted"/>
<organism evidence="1 2">
    <name type="scientific">Hevea brasiliensis</name>
    <name type="common">Para rubber tree</name>
    <name type="synonym">Siphonia brasiliensis</name>
    <dbReference type="NCBI Taxonomy" id="3981"/>
    <lineage>
        <taxon>Eukaryota</taxon>
        <taxon>Viridiplantae</taxon>
        <taxon>Streptophyta</taxon>
        <taxon>Embryophyta</taxon>
        <taxon>Tracheophyta</taxon>
        <taxon>Spermatophyta</taxon>
        <taxon>Magnoliopsida</taxon>
        <taxon>eudicotyledons</taxon>
        <taxon>Gunneridae</taxon>
        <taxon>Pentapetalae</taxon>
        <taxon>rosids</taxon>
        <taxon>fabids</taxon>
        <taxon>Malpighiales</taxon>
        <taxon>Euphorbiaceae</taxon>
        <taxon>Crotonoideae</taxon>
        <taxon>Micrandreae</taxon>
        <taxon>Hevea</taxon>
    </lineage>
</organism>
<protein>
    <submittedName>
        <fullName evidence="1">Uncharacterized protein</fullName>
    </submittedName>
</protein>
<evidence type="ECO:0000313" key="2">
    <source>
        <dbReference type="Proteomes" id="UP000467840"/>
    </source>
</evidence>
<dbReference type="InterPro" id="IPR023203">
    <property type="entry name" value="TTHA0068_sf"/>
</dbReference>
<dbReference type="InterPro" id="IPR005500">
    <property type="entry name" value="DUF309"/>
</dbReference>
<accession>A0A6A6LVA9</accession>
<dbReference type="OrthoDB" id="2020115at2759"/>
<comment type="caution">
    <text evidence="1">The sequence shown here is derived from an EMBL/GenBank/DDBJ whole genome shotgun (WGS) entry which is preliminary data.</text>
</comment>
<dbReference type="PANTHER" id="PTHR34796:SF1">
    <property type="entry name" value="EXPRESSED PROTEIN"/>
    <property type="match status" value="1"/>
</dbReference>
<gene>
    <name evidence="1" type="ORF">GH714_004958</name>
</gene>
<dbReference type="Proteomes" id="UP000467840">
    <property type="component" value="Chromosome 9"/>
</dbReference>
<dbReference type="SUPFAM" id="SSF140663">
    <property type="entry name" value="TTHA0068-like"/>
    <property type="match status" value="1"/>
</dbReference>
<dbReference type="Pfam" id="PF03745">
    <property type="entry name" value="DUF309"/>
    <property type="match status" value="1"/>
</dbReference>
<dbReference type="PANTHER" id="PTHR34796">
    <property type="entry name" value="EXPRESSED PROTEIN"/>
    <property type="match status" value="1"/>
</dbReference>
<name>A0A6A6LVA9_HEVBR</name>
<reference evidence="1 2" key="1">
    <citation type="journal article" date="2020" name="Mol. Plant">
        <title>The Chromosome-Based Rubber Tree Genome Provides New Insights into Spurge Genome Evolution and Rubber Biosynthesis.</title>
        <authorList>
            <person name="Liu J."/>
            <person name="Shi C."/>
            <person name="Shi C.C."/>
            <person name="Li W."/>
            <person name="Zhang Q.J."/>
            <person name="Zhang Y."/>
            <person name="Li K."/>
            <person name="Lu H.F."/>
            <person name="Shi C."/>
            <person name="Zhu S.T."/>
            <person name="Xiao Z.Y."/>
            <person name="Nan H."/>
            <person name="Yue Y."/>
            <person name="Zhu X.G."/>
            <person name="Wu Y."/>
            <person name="Hong X.N."/>
            <person name="Fan G.Y."/>
            <person name="Tong Y."/>
            <person name="Zhang D."/>
            <person name="Mao C.L."/>
            <person name="Liu Y.L."/>
            <person name="Hao S.J."/>
            <person name="Liu W.Q."/>
            <person name="Lv M.Q."/>
            <person name="Zhang H.B."/>
            <person name="Liu Y."/>
            <person name="Hu-Tang G.R."/>
            <person name="Wang J.P."/>
            <person name="Wang J.H."/>
            <person name="Sun Y.H."/>
            <person name="Ni S.B."/>
            <person name="Chen W.B."/>
            <person name="Zhang X.C."/>
            <person name="Jiao Y.N."/>
            <person name="Eichler E.E."/>
            <person name="Li G.H."/>
            <person name="Liu X."/>
            <person name="Gao L.Z."/>
        </authorList>
    </citation>
    <scope>NUCLEOTIDE SEQUENCE [LARGE SCALE GENOMIC DNA]</scope>
    <source>
        <strain evidence="2">cv. GT1</strain>
        <tissue evidence="1">Leaf</tissue>
    </source>
</reference>
<keyword evidence="2" id="KW-1185">Reference proteome</keyword>
<dbReference type="AlphaFoldDB" id="A0A6A6LVA9"/>
<evidence type="ECO:0000313" key="1">
    <source>
        <dbReference type="EMBL" id="KAF2305402.1"/>
    </source>
</evidence>